<reference evidence="2 3" key="1">
    <citation type="submission" date="2010-05" db="EMBL/GenBank/DDBJ databases">
        <title>The Genome Sequence of Thecamonas trahens ATCC 50062.</title>
        <authorList>
            <consortium name="The Broad Institute Genome Sequencing Platform"/>
            <person name="Russ C."/>
            <person name="Cuomo C."/>
            <person name="Shea T."/>
            <person name="Young S.K."/>
            <person name="Zeng Q."/>
            <person name="Koehrsen M."/>
            <person name="Haas B."/>
            <person name="Borodovsky M."/>
            <person name="Guigo R."/>
            <person name="Alvarado L."/>
            <person name="Berlin A."/>
            <person name="Bochicchio J."/>
            <person name="Borenstein D."/>
            <person name="Chapman S."/>
            <person name="Chen Z."/>
            <person name="Freedman E."/>
            <person name="Gellesch M."/>
            <person name="Goldberg J."/>
            <person name="Griggs A."/>
            <person name="Gujja S."/>
            <person name="Heilman E."/>
            <person name="Heiman D."/>
            <person name="Hepburn T."/>
            <person name="Howarth C."/>
            <person name="Jen D."/>
            <person name="Larson L."/>
            <person name="Mehta T."/>
            <person name="Park D."/>
            <person name="Pearson M."/>
            <person name="Roberts A."/>
            <person name="Saif S."/>
            <person name="Shenoy N."/>
            <person name="Sisk P."/>
            <person name="Stolte C."/>
            <person name="Sykes S."/>
            <person name="Thomson T."/>
            <person name="Walk T."/>
            <person name="White J."/>
            <person name="Yandava C."/>
            <person name="Burger G."/>
            <person name="Gray M.W."/>
            <person name="Holland P.W.H."/>
            <person name="King N."/>
            <person name="Lang F.B.F."/>
            <person name="Roger A.J."/>
            <person name="Ruiz-Trillo I."/>
            <person name="Lander E."/>
            <person name="Nusbaum C."/>
        </authorList>
    </citation>
    <scope>NUCLEOTIDE SEQUENCE [LARGE SCALE GENOMIC DNA]</scope>
    <source>
        <strain evidence="2 3">ATCC 50062</strain>
    </source>
</reference>
<feature type="region of interest" description="Disordered" evidence="1">
    <location>
        <begin position="368"/>
        <end position="397"/>
    </location>
</feature>
<protein>
    <submittedName>
        <fullName evidence="2">Uncharacterized protein</fullName>
    </submittedName>
</protein>
<gene>
    <name evidence="2" type="ORF">AMSG_07647</name>
</gene>
<proteinExistence type="predicted"/>
<dbReference type="OrthoDB" id="437249at2759"/>
<feature type="compositionally biased region" description="Polar residues" evidence="1">
    <location>
        <begin position="45"/>
        <end position="56"/>
    </location>
</feature>
<feature type="region of interest" description="Disordered" evidence="1">
    <location>
        <begin position="144"/>
        <end position="190"/>
    </location>
</feature>
<name>A0A0L0DGJ2_THETB</name>
<organism evidence="2 3">
    <name type="scientific">Thecamonas trahens ATCC 50062</name>
    <dbReference type="NCBI Taxonomy" id="461836"/>
    <lineage>
        <taxon>Eukaryota</taxon>
        <taxon>Apusozoa</taxon>
        <taxon>Apusomonadida</taxon>
        <taxon>Apusomonadidae</taxon>
        <taxon>Thecamonas</taxon>
    </lineage>
</organism>
<dbReference type="GeneID" id="25566519"/>
<dbReference type="Proteomes" id="UP000054408">
    <property type="component" value="Unassembled WGS sequence"/>
</dbReference>
<feature type="compositionally biased region" description="Low complexity" evidence="1">
    <location>
        <begin position="16"/>
        <end position="26"/>
    </location>
</feature>
<evidence type="ECO:0000313" key="3">
    <source>
        <dbReference type="Proteomes" id="UP000054408"/>
    </source>
</evidence>
<feature type="region of interest" description="Disordered" evidence="1">
    <location>
        <begin position="1"/>
        <end position="73"/>
    </location>
</feature>
<keyword evidence="3" id="KW-1185">Reference proteome</keyword>
<dbReference type="AlphaFoldDB" id="A0A0L0DGJ2"/>
<accession>A0A0L0DGJ2</accession>
<feature type="region of interest" description="Disordered" evidence="1">
    <location>
        <begin position="274"/>
        <end position="301"/>
    </location>
</feature>
<dbReference type="RefSeq" id="XP_013756114.1">
    <property type="nucleotide sequence ID" value="XM_013900660.1"/>
</dbReference>
<sequence length="397" mass="42458">MSEEAGGILPRMPDHAAAAARASATAPPRNVLAVDDIQGAKSKSHYASRSIRNPLQTDDIDGAHTAPAPPFRRNPLAVADINNACAWRSTRQTNPLNPQYVMGPPRVDDYIISHAPRALKYTKAGMVEDIDRSRAMLPAKVVIGDVDGSHPPPPPPAARPPTSSNTSAFAHKTVDSPRIRRMKGDRKGNPLDPDYILLDGHHHADAPAATSLPMLNGSAAAAPQLELRLVGPHRSVVAPPPFAVDSANGGAAAPAPKLRPALVDDYYPSSQRNVYIPPARGRNGDRQHAVRPGTGHSTMPGFGIVSAEGGTMFRRDSRPATAASPGRSSRRPAAATNPFMVQELAYGAKTTSIPPAYYKPFMPKSQTTMHASHMTQRQRRQQAERQADIELVASLPL</sequence>
<feature type="compositionally biased region" description="Pro residues" evidence="1">
    <location>
        <begin position="150"/>
        <end position="159"/>
    </location>
</feature>
<dbReference type="EMBL" id="GL349467">
    <property type="protein sequence ID" value="KNC51452.1"/>
    <property type="molecule type" value="Genomic_DNA"/>
</dbReference>
<evidence type="ECO:0000256" key="1">
    <source>
        <dbReference type="SAM" id="MobiDB-lite"/>
    </source>
</evidence>
<feature type="region of interest" description="Disordered" evidence="1">
    <location>
        <begin position="315"/>
        <end position="336"/>
    </location>
</feature>
<evidence type="ECO:0000313" key="2">
    <source>
        <dbReference type="EMBL" id="KNC51452.1"/>
    </source>
</evidence>